<feature type="region of interest" description="Disordered" evidence="1">
    <location>
        <begin position="1"/>
        <end position="41"/>
    </location>
</feature>
<accession>A0A0D3H5F3</accession>
<evidence type="ECO:0000313" key="3">
    <source>
        <dbReference type="Proteomes" id="UP000026960"/>
    </source>
</evidence>
<evidence type="ECO:0000256" key="1">
    <source>
        <dbReference type="SAM" id="MobiDB-lite"/>
    </source>
</evidence>
<dbReference type="Gramene" id="OBART09G05960.5">
    <property type="protein sequence ID" value="OBART09G05960.5"/>
    <property type="gene ID" value="OBART09G05960"/>
</dbReference>
<dbReference type="EnsemblPlants" id="OBART09G05960.5">
    <property type="protein sequence ID" value="OBART09G05960.5"/>
    <property type="gene ID" value="OBART09G05960"/>
</dbReference>
<protein>
    <submittedName>
        <fullName evidence="2">Uncharacterized protein</fullName>
    </submittedName>
</protein>
<sequence length="176" mass="19196">MDQELACVGPGRRAQPLSTGERRRRRAQPLPRAAPGLHGAMASCPRNQFPQAIGAMQRMQETRCNKAMTAVPPTMWMVCRMESTILYVVELSSPVDISSMKRARPGVTIISAATPISGSGALCLEYQSGKSAVYQDVQEKSCYQLQPENLISLLFRITGLTVLTVAQNFAALQEAL</sequence>
<evidence type="ECO:0000313" key="2">
    <source>
        <dbReference type="EnsemblPlants" id="OBART09G05960.5"/>
    </source>
</evidence>
<reference evidence="2" key="2">
    <citation type="submission" date="2015-03" db="UniProtKB">
        <authorList>
            <consortium name="EnsemblPlants"/>
        </authorList>
    </citation>
    <scope>IDENTIFICATION</scope>
</reference>
<proteinExistence type="predicted"/>
<reference evidence="2" key="1">
    <citation type="journal article" date="2009" name="Rice">
        <title>De Novo Next Generation Sequencing of Plant Genomes.</title>
        <authorList>
            <person name="Rounsley S."/>
            <person name="Marri P.R."/>
            <person name="Yu Y."/>
            <person name="He R."/>
            <person name="Sisneros N."/>
            <person name="Goicoechea J.L."/>
            <person name="Lee S.J."/>
            <person name="Angelova A."/>
            <person name="Kudrna D."/>
            <person name="Luo M."/>
            <person name="Affourtit J."/>
            <person name="Desany B."/>
            <person name="Knight J."/>
            <person name="Niazi F."/>
            <person name="Egholm M."/>
            <person name="Wing R.A."/>
        </authorList>
    </citation>
    <scope>NUCLEOTIDE SEQUENCE [LARGE SCALE GENOMIC DNA]</scope>
    <source>
        <strain evidence="2">cv. IRGC 105608</strain>
    </source>
</reference>
<organism evidence="2">
    <name type="scientific">Oryza barthii</name>
    <dbReference type="NCBI Taxonomy" id="65489"/>
    <lineage>
        <taxon>Eukaryota</taxon>
        <taxon>Viridiplantae</taxon>
        <taxon>Streptophyta</taxon>
        <taxon>Embryophyta</taxon>
        <taxon>Tracheophyta</taxon>
        <taxon>Spermatophyta</taxon>
        <taxon>Magnoliopsida</taxon>
        <taxon>Liliopsida</taxon>
        <taxon>Poales</taxon>
        <taxon>Poaceae</taxon>
        <taxon>BOP clade</taxon>
        <taxon>Oryzoideae</taxon>
        <taxon>Oryzeae</taxon>
        <taxon>Oryzinae</taxon>
        <taxon>Oryza</taxon>
    </lineage>
</organism>
<dbReference type="AlphaFoldDB" id="A0A0D3H5F3"/>
<keyword evidence="3" id="KW-1185">Reference proteome</keyword>
<dbReference type="Proteomes" id="UP000026960">
    <property type="component" value="Chromosome 9"/>
</dbReference>
<name>A0A0D3H5F3_9ORYZ</name>